<dbReference type="RefSeq" id="WP_108904101.1">
    <property type="nucleotide sequence ID" value="NZ_CP029187.1"/>
</dbReference>
<accession>A0A2S1SIT0</accession>
<proteinExistence type="predicted"/>
<dbReference type="InterPro" id="IPR009057">
    <property type="entry name" value="Homeodomain-like_sf"/>
</dbReference>
<keyword evidence="1" id="KW-0805">Transcription regulation</keyword>
<dbReference type="Gene3D" id="1.10.357.10">
    <property type="entry name" value="Tetracycline Repressor, domain 2"/>
    <property type="match status" value="1"/>
</dbReference>
<dbReference type="KEGG" id="fpal:HYN49_10655"/>
<dbReference type="EMBL" id="CP029187">
    <property type="protein sequence ID" value="AWI26323.1"/>
    <property type="molecule type" value="Genomic_DNA"/>
</dbReference>
<keyword evidence="7" id="KW-1185">Reference proteome</keyword>
<organism evidence="6 7">
    <name type="scientific">Flavobacterium pallidum</name>
    <dbReference type="NCBI Taxonomy" id="2172098"/>
    <lineage>
        <taxon>Bacteria</taxon>
        <taxon>Pseudomonadati</taxon>
        <taxon>Bacteroidota</taxon>
        <taxon>Flavobacteriia</taxon>
        <taxon>Flavobacteriales</taxon>
        <taxon>Flavobacteriaceae</taxon>
        <taxon>Flavobacterium</taxon>
    </lineage>
</organism>
<feature type="domain" description="HTH tetR-type" evidence="5">
    <location>
        <begin position="9"/>
        <end position="69"/>
    </location>
</feature>
<keyword evidence="2 4" id="KW-0238">DNA-binding</keyword>
<name>A0A2S1SIT0_9FLAO</name>
<evidence type="ECO:0000256" key="3">
    <source>
        <dbReference type="ARBA" id="ARBA00023163"/>
    </source>
</evidence>
<protein>
    <submittedName>
        <fullName evidence="6">TetR/AcrR family transcriptional regulator</fullName>
    </submittedName>
</protein>
<reference evidence="6 7" key="1">
    <citation type="submission" date="2018-05" db="EMBL/GenBank/DDBJ databases">
        <title>Genome sequencing of Flavobacterium sp. HYN0049.</title>
        <authorList>
            <person name="Yi H."/>
            <person name="Baek C."/>
        </authorList>
    </citation>
    <scope>NUCLEOTIDE SEQUENCE [LARGE SCALE GENOMIC DNA]</scope>
    <source>
        <strain evidence="6 7">HYN0049</strain>
    </source>
</reference>
<dbReference type="SUPFAM" id="SSF48498">
    <property type="entry name" value="Tetracyclin repressor-like, C-terminal domain"/>
    <property type="match status" value="1"/>
</dbReference>
<dbReference type="InterPro" id="IPR036271">
    <property type="entry name" value="Tet_transcr_reg_TetR-rel_C_sf"/>
</dbReference>
<gene>
    <name evidence="6" type="ORF">HYN49_10655</name>
</gene>
<feature type="DNA-binding region" description="H-T-H motif" evidence="4">
    <location>
        <begin position="32"/>
        <end position="51"/>
    </location>
</feature>
<dbReference type="PANTHER" id="PTHR47506">
    <property type="entry name" value="TRANSCRIPTIONAL REGULATORY PROTEIN"/>
    <property type="match status" value="1"/>
</dbReference>
<evidence type="ECO:0000313" key="7">
    <source>
        <dbReference type="Proteomes" id="UP000244937"/>
    </source>
</evidence>
<dbReference type="Pfam" id="PF16925">
    <property type="entry name" value="TetR_C_13"/>
    <property type="match status" value="1"/>
</dbReference>
<evidence type="ECO:0000259" key="5">
    <source>
        <dbReference type="PROSITE" id="PS50977"/>
    </source>
</evidence>
<dbReference type="InterPro" id="IPR001647">
    <property type="entry name" value="HTH_TetR"/>
</dbReference>
<evidence type="ECO:0000313" key="6">
    <source>
        <dbReference type="EMBL" id="AWI26323.1"/>
    </source>
</evidence>
<evidence type="ECO:0000256" key="1">
    <source>
        <dbReference type="ARBA" id="ARBA00023015"/>
    </source>
</evidence>
<dbReference type="AlphaFoldDB" id="A0A2S1SIT0"/>
<dbReference type="PROSITE" id="PS50977">
    <property type="entry name" value="HTH_TETR_2"/>
    <property type="match status" value="1"/>
</dbReference>
<evidence type="ECO:0000256" key="4">
    <source>
        <dbReference type="PROSITE-ProRule" id="PRU00335"/>
    </source>
</evidence>
<dbReference type="InterPro" id="IPR011075">
    <property type="entry name" value="TetR_C"/>
</dbReference>
<dbReference type="Pfam" id="PF00440">
    <property type="entry name" value="TetR_N"/>
    <property type="match status" value="1"/>
</dbReference>
<dbReference type="OrthoDB" id="9798857at2"/>
<dbReference type="PANTHER" id="PTHR47506:SF3">
    <property type="entry name" value="HTH-TYPE TRANSCRIPTIONAL REGULATOR LMRA"/>
    <property type="match status" value="1"/>
</dbReference>
<dbReference type="SUPFAM" id="SSF46689">
    <property type="entry name" value="Homeodomain-like"/>
    <property type="match status" value="1"/>
</dbReference>
<dbReference type="PRINTS" id="PR00455">
    <property type="entry name" value="HTHTETR"/>
</dbReference>
<evidence type="ECO:0000256" key="2">
    <source>
        <dbReference type="ARBA" id="ARBA00023125"/>
    </source>
</evidence>
<dbReference type="Proteomes" id="UP000244937">
    <property type="component" value="Chromosome"/>
</dbReference>
<keyword evidence="3" id="KW-0804">Transcription</keyword>
<sequence>MGTPLSKSERTKQFIVERTAAVFNEKGYAGTTITDLTNATGLTKGAIYGNFENKDEVALAAFDYNFNKVTDYIKVRILGTDNAIERLLVYPQVYRDFLVIPLLKTGCPILNTATEADDTHPKLRVAVLNALAYWKTAVENQVKRGIERGEIIPDTNPSEFAVILMSLIEGAIMQAKVTGRPTELRQAMRFLEQLIHAVKV</sequence>
<dbReference type="GO" id="GO:0003677">
    <property type="term" value="F:DNA binding"/>
    <property type="evidence" value="ECO:0007669"/>
    <property type="project" value="UniProtKB-UniRule"/>
</dbReference>